<gene>
    <name evidence="2" type="ORF">AAE3_LOCUS8261</name>
</gene>
<dbReference type="SUPFAM" id="SSF56112">
    <property type="entry name" value="Protein kinase-like (PK-like)"/>
    <property type="match status" value="1"/>
</dbReference>
<dbReference type="InterPro" id="IPR011009">
    <property type="entry name" value="Kinase-like_dom_sf"/>
</dbReference>
<feature type="domain" description="Protein kinase" evidence="1">
    <location>
        <begin position="229"/>
        <end position="520"/>
    </location>
</feature>
<organism evidence="2 3">
    <name type="scientific">Cyclocybe aegerita</name>
    <name type="common">Black poplar mushroom</name>
    <name type="synonym">Agrocybe aegerita</name>
    <dbReference type="NCBI Taxonomy" id="1973307"/>
    <lineage>
        <taxon>Eukaryota</taxon>
        <taxon>Fungi</taxon>
        <taxon>Dikarya</taxon>
        <taxon>Basidiomycota</taxon>
        <taxon>Agaricomycotina</taxon>
        <taxon>Agaricomycetes</taxon>
        <taxon>Agaricomycetidae</taxon>
        <taxon>Agaricales</taxon>
        <taxon>Agaricineae</taxon>
        <taxon>Bolbitiaceae</taxon>
        <taxon>Cyclocybe</taxon>
    </lineage>
</organism>
<evidence type="ECO:0000259" key="1">
    <source>
        <dbReference type="PROSITE" id="PS50011"/>
    </source>
</evidence>
<evidence type="ECO:0000313" key="2">
    <source>
        <dbReference type="EMBL" id="CAA7266046.1"/>
    </source>
</evidence>
<dbReference type="GO" id="GO:0004672">
    <property type="term" value="F:protein kinase activity"/>
    <property type="evidence" value="ECO:0007669"/>
    <property type="project" value="InterPro"/>
</dbReference>
<dbReference type="InterPro" id="IPR000719">
    <property type="entry name" value="Prot_kinase_dom"/>
</dbReference>
<protein>
    <recommendedName>
        <fullName evidence="1">Protein kinase domain-containing protein</fullName>
    </recommendedName>
</protein>
<dbReference type="EMBL" id="CACVBS010000052">
    <property type="protein sequence ID" value="CAA7266046.1"/>
    <property type="molecule type" value="Genomic_DNA"/>
</dbReference>
<reference evidence="2 3" key="1">
    <citation type="submission" date="2020-01" db="EMBL/GenBank/DDBJ databases">
        <authorList>
            <person name="Gupta K D."/>
        </authorList>
    </citation>
    <scope>NUCLEOTIDE SEQUENCE [LARGE SCALE GENOMIC DNA]</scope>
</reference>
<sequence length="552" mass="63224">MTPGARLFHPRITAFYLLLFDDLDDLIMNYTNNNGTFIPNVTTVGFHWIGQRYYGTFLHVRETTGGPRLVVRFVDRTTFAVDDGVGVPVTGLPFEPWNLEVDSTDNLIVEYYIVLPSTTTHLQHVSTYTALGWGIENLPARQTLVFLVSTSLLLSTLVLQKFGNMCWGSQCICQRKSLPKDLWSWRRPGDYNAYRLIWDTFIPLLEQKGLRLWNACSGCQYQGKILPCADNYVFLGPNSVSNYSMSRMRQYISNNGLSHAARSADRRDFILRIVTAGDQGQDHLDIMRRLSLSPDILRGNNHILPMVKEIVFADIVIGVFPRVMFSLQEAIDPCYMNSVEDVLYMILQALEGIKYIHENLIAHRDLFLTNFMVEWMPESINERGGMTRPRVYVIDFETAVAFSEDLPESQRVLSEVPFPVPEYSRQRAPEWREGKPYCPFRMDIWQFGSNLRDDYPTGIPEVDHLWADLAADEPDHRPTAGEAMLRLDTLLRETPPSKFHESEMNATSGGSLEVLSTLFFHRKERDYHGKPLPVAFLHVTLIPVDTLLAKRM</sequence>
<dbReference type="Gene3D" id="1.10.510.10">
    <property type="entry name" value="Transferase(Phosphotransferase) domain 1"/>
    <property type="match status" value="1"/>
</dbReference>
<dbReference type="SMART" id="SM00220">
    <property type="entry name" value="S_TKc"/>
    <property type="match status" value="1"/>
</dbReference>
<accession>A0A8S0WUH5</accession>
<keyword evidence="3" id="KW-1185">Reference proteome</keyword>
<dbReference type="GO" id="GO:0005524">
    <property type="term" value="F:ATP binding"/>
    <property type="evidence" value="ECO:0007669"/>
    <property type="project" value="InterPro"/>
</dbReference>
<evidence type="ECO:0000313" key="3">
    <source>
        <dbReference type="Proteomes" id="UP000467700"/>
    </source>
</evidence>
<dbReference type="OrthoDB" id="2985259at2759"/>
<dbReference type="PROSITE" id="PS50011">
    <property type="entry name" value="PROTEIN_KINASE_DOM"/>
    <property type="match status" value="1"/>
</dbReference>
<dbReference type="Proteomes" id="UP000467700">
    <property type="component" value="Unassembled WGS sequence"/>
</dbReference>
<dbReference type="AlphaFoldDB" id="A0A8S0WUH5"/>
<proteinExistence type="predicted"/>
<name>A0A8S0WUH5_CYCAE</name>
<comment type="caution">
    <text evidence="2">The sequence shown here is derived from an EMBL/GenBank/DDBJ whole genome shotgun (WGS) entry which is preliminary data.</text>
</comment>